<dbReference type="InterPro" id="IPR000504">
    <property type="entry name" value="RRM_dom"/>
</dbReference>
<comment type="caution">
    <text evidence="4">The sequence shown here is derived from an EMBL/GenBank/DDBJ whole genome shotgun (WGS) entry which is preliminary data.</text>
</comment>
<feature type="region of interest" description="Disordered" evidence="2">
    <location>
        <begin position="179"/>
        <end position="217"/>
    </location>
</feature>
<evidence type="ECO:0000313" key="5">
    <source>
        <dbReference type="Proteomes" id="UP000192578"/>
    </source>
</evidence>
<gene>
    <name evidence="4" type="ORF">BV898_16402</name>
</gene>
<feature type="compositionally biased region" description="Polar residues" evidence="2">
    <location>
        <begin position="183"/>
        <end position="200"/>
    </location>
</feature>
<dbReference type="GO" id="GO:0003723">
    <property type="term" value="F:RNA binding"/>
    <property type="evidence" value="ECO:0007669"/>
    <property type="project" value="UniProtKB-UniRule"/>
</dbReference>
<feature type="compositionally biased region" description="Acidic residues" evidence="2">
    <location>
        <begin position="268"/>
        <end position="279"/>
    </location>
</feature>
<evidence type="ECO:0000313" key="4">
    <source>
        <dbReference type="EMBL" id="OWA51942.1"/>
    </source>
</evidence>
<dbReference type="Pfam" id="PF00076">
    <property type="entry name" value="RRM_1"/>
    <property type="match status" value="1"/>
</dbReference>
<dbReference type="EMBL" id="MTYJ01000245">
    <property type="protein sequence ID" value="OWA51942.1"/>
    <property type="molecule type" value="Genomic_DNA"/>
</dbReference>
<dbReference type="InterPro" id="IPR012677">
    <property type="entry name" value="Nucleotide-bd_a/b_plait_sf"/>
</dbReference>
<feature type="compositionally biased region" description="Pro residues" evidence="2">
    <location>
        <begin position="867"/>
        <end position="879"/>
    </location>
</feature>
<feature type="compositionally biased region" description="Basic residues" evidence="2">
    <location>
        <begin position="328"/>
        <end position="337"/>
    </location>
</feature>
<keyword evidence="1" id="KW-0694">RNA-binding</keyword>
<evidence type="ECO:0000259" key="3">
    <source>
        <dbReference type="PROSITE" id="PS50102"/>
    </source>
</evidence>
<feature type="domain" description="RRM" evidence="3">
    <location>
        <begin position="353"/>
        <end position="430"/>
    </location>
</feature>
<feature type="compositionally biased region" description="Polar residues" evidence="2">
    <location>
        <begin position="703"/>
        <end position="734"/>
    </location>
</feature>
<dbReference type="InterPro" id="IPR035979">
    <property type="entry name" value="RBD_domain_sf"/>
</dbReference>
<feature type="compositionally biased region" description="Low complexity" evidence="2">
    <location>
        <begin position="841"/>
        <end position="853"/>
    </location>
</feature>
<feature type="compositionally biased region" description="Polar residues" evidence="2">
    <location>
        <begin position="641"/>
        <end position="673"/>
    </location>
</feature>
<reference evidence="5" key="1">
    <citation type="submission" date="2017-01" db="EMBL/GenBank/DDBJ databases">
        <title>Comparative genomics of anhydrobiosis in the tardigrade Hypsibius dujardini.</title>
        <authorList>
            <person name="Yoshida Y."/>
            <person name="Koutsovoulos G."/>
            <person name="Laetsch D."/>
            <person name="Stevens L."/>
            <person name="Kumar S."/>
            <person name="Horikawa D."/>
            <person name="Ishino K."/>
            <person name="Komine S."/>
            <person name="Tomita M."/>
            <person name="Blaxter M."/>
            <person name="Arakawa K."/>
        </authorList>
    </citation>
    <scope>NUCLEOTIDE SEQUENCE [LARGE SCALE GENOMIC DNA]</scope>
    <source>
        <strain evidence="5">Z151</strain>
    </source>
</reference>
<dbReference type="AlphaFoldDB" id="A0A9X6ND58"/>
<feature type="region of interest" description="Disordered" evidence="2">
    <location>
        <begin position="230"/>
        <end position="347"/>
    </location>
</feature>
<name>A0A9X6ND58_HYPEX</name>
<organism evidence="4 5">
    <name type="scientific">Hypsibius exemplaris</name>
    <name type="common">Freshwater tardigrade</name>
    <dbReference type="NCBI Taxonomy" id="2072580"/>
    <lineage>
        <taxon>Eukaryota</taxon>
        <taxon>Metazoa</taxon>
        <taxon>Ecdysozoa</taxon>
        <taxon>Tardigrada</taxon>
        <taxon>Eutardigrada</taxon>
        <taxon>Parachela</taxon>
        <taxon>Hypsibioidea</taxon>
        <taxon>Hypsibiidae</taxon>
        <taxon>Hypsibius</taxon>
    </lineage>
</organism>
<dbReference type="Gene3D" id="3.30.70.330">
    <property type="match status" value="1"/>
</dbReference>
<feature type="region of interest" description="Disordered" evidence="2">
    <location>
        <begin position="463"/>
        <end position="735"/>
    </location>
</feature>
<feature type="compositionally biased region" description="Basic and acidic residues" evidence="2">
    <location>
        <begin position="496"/>
        <end position="509"/>
    </location>
</feature>
<accession>A0A9X6ND58</accession>
<feature type="compositionally biased region" description="Polar residues" evidence="2">
    <location>
        <begin position="208"/>
        <end position="217"/>
    </location>
</feature>
<protein>
    <recommendedName>
        <fullName evidence="3">RRM domain-containing protein</fullName>
    </recommendedName>
</protein>
<feature type="compositionally biased region" description="Basic residues" evidence="2">
    <location>
        <begin position="307"/>
        <end position="319"/>
    </location>
</feature>
<keyword evidence="5" id="KW-1185">Reference proteome</keyword>
<evidence type="ECO:0000256" key="1">
    <source>
        <dbReference type="PROSITE-ProRule" id="PRU00176"/>
    </source>
</evidence>
<dbReference type="SUPFAM" id="SSF54928">
    <property type="entry name" value="RNA-binding domain, RBD"/>
    <property type="match status" value="1"/>
</dbReference>
<dbReference type="PROSITE" id="PS50102">
    <property type="entry name" value="RRM"/>
    <property type="match status" value="1"/>
</dbReference>
<feature type="region of interest" description="Disordered" evidence="2">
    <location>
        <begin position="838"/>
        <end position="888"/>
    </location>
</feature>
<feature type="compositionally biased region" description="Low complexity" evidence="2">
    <location>
        <begin position="562"/>
        <end position="576"/>
    </location>
</feature>
<dbReference type="Proteomes" id="UP000192578">
    <property type="component" value="Unassembled WGS sequence"/>
</dbReference>
<sequence>MEDSGAVLMDACIREHSRKLSRTASTDGGVMTAHNLRESVAEFCNQRIGAAIESGDFLELPKTKTLLEPEKLRQTRMIVICDERTMFAAVTMSAEEIRGRGDEASETVLFRFVQKTYKTTLGEVEFQLLFRGAVEKLKLFSAPGNPKAIPVDVICLDDRPEGLARTLSSSAKFIEPLTAPGKASSSVQSSTCELRQQRQASLPMPKDTSVNECSSTSDTAATIRMPGSVAVKSAKQPDESDCVVSPKKKFRRRAISSSPDVSEAEGSHDEDDDDEEDDGFVLSVRRKAKSRREKSVASTSKSYSERRRSRSLTKTRHRSASSSDSNRRSSRHRRHAKDNRIMGHPVIETDGGHKLRVEFLSGSLSGISESDVKTVFADFGKVKNINIHKNEGFVYVTFKSFSAAKDAGQAVNKMRDGVKGRRVLCLWALPPKDYIGIRPCFTCGQKKFTSKYCDEIVRALPAVSRTPSPSPDRLSKRRKRERSRSETPDIPPLRRQLTDSRKPNRKAERSTSPSPLRTGRNRGRSTPPVVSRRPQDAVLVPPKAQRLVERKASPLASKNSRRLSPSESPEPVSSRRQTSPVFSRNTVRKNVRPVERTASPPFRNYRERSRSESPDFGPVQPVEPAVQRIAHRPVQHRDSSQTRNAYAQNRPTPSAIRTQSTAPSSSGMSQTARTYRAPPSYRRQEPAPSYPVVSALRNPLPASRQTSSETNQRNAVPSTFTSARAEESSNSVQPMPSLILRDKKGIRLNNDRVLRDMLDLDSWQKALTCAKDKALTGDQFTELVRSPSVSGKTVKQSLRESAEKKNAIFDLVRRYCDKKGIRRATLAEMQSFFLNGPPRPAAISRPASSSTPSARPPILHPVANPSPRQPAPSTATPPPSKRKIGLMS</sequence>
<evidence type="ECO:0000256" key="2">
    <source>
        <dbReference type="SAM" id="MobiDB-lite"/>
    </source>
</evidence>
<feature type="compositionally biased region" description="Basic and acidic residues" evidence="2">
    <location>
        <begin position="604"/>
        <end position="613"/>
    </location>
</feature>
<proteinExistence type="predicted"/>